<accession>A0A9Q1EXR9</accession>
<comment type="caution">
    <text evidence="2">The sequence shown here is derived from an EMBL/GenBank/DDBJ whole genome shotgun (WGS) entry which is preliminary data.</text>
</comment>
<sequence>MAILKFAIFLSIVYPSTAAAAVIDARTARHRLSVTQDSCKDCTQILEFFVDVISDAGTQVSNARCRRDP</sequence>
<feature type="chain" id="PRO_5040384978" evidence="1">
    <location>
        <begin position="19"/>
        <end position="69"/>
    </location>
</feature>
<protein>
    <submittedName>
        <fullName evidence="2">Uncharacterized protein</fullName>
    </submittedName>
</protein>
<dbReference type="EMBL" id="JAINUF010000011">
    <property type="protein sequence ID" value="KAJ8347030.1"/>
    <property type="molecule type" value="Genomic_DNA"/>
</dbReference>
<gene>
    <name evidence="2" type="ORF">SKAU_G00284310</name>
</gene>
<keyword evidence="1" id="KW-0732">Signal</keyword>
<dbReference type="Proteomes" id="UP001152622">
    <property type="component" value="Chromosome 11"/>
</dbReference>
<organism evidence="2 3">
    <name type="scientific">Synaphobranchus kaupii</name>
    <name type="common">Kaup's arrowtooth eel</name>
    <dbReference type="NCBI Taxonomy" id="118154"/>
    <lineage>
        <taxon>Eukaryota</taxon>
        <taxon>Metazoa</taxon>
        <taxon>Chordata</taxon>
        <taxon>Craniata</taxon>
        <taxon>Vertebrata</taxon>
        <taxon>Euteleostomi</taxon>
        <taxon>Actinopterygii</taxon>
        <taxon>Neopterygii</taxon>
        <taxon>Teleostei</taxon>
        <taxon>Anguilliformes</taxon>
        <taxon>Synaphobranchidae</taxon>
        <taxon>Synaphobranchus</taxon>
    </lineage>
</organism>
<evidence type="ECO:0000313" key="2">
    <source>
        <dbReference type="EMBL" id="KAJ8347030.1"/>
    </source>
</evidence>
<evidence type="ECO:0000256" key="1">
    <source>
        <dbReference type="SAM" id="SignalP"/>
    </source>
</evidence>
<proteinExistence type="predicted"/>
<keyword evidence="3" id="KW-1185">Reference proteome</keyword>
<dbReference type="AlphaFoldDB" id="A0A9Q1EXR9"/>
<name>A0A9Q1EXR9_SYNKA</name>
<evidence type="ECO:0000313" key="3">
    <source>
        <dbReference type="Proteomes" id="UP001152622"/>
    </source>
</evidence>
<feature type="signal peptide" evidence="1">
    <location>
        <begin position="1"/>
        <end position="18"/>
    </location>
</feature>
<reference evidence="2" key="1">
    <citation type="journal article" date="2023" name="Science">
        <title>Genome structures resolve the early diversification of teleost fishes.</title>
        <authorList>
            <person name="Parey E."/>
            <person name="Louis A."/>
            <person name="Montfort J."/>
            <person name="Bouchez O."/>
            <person name="Roques C."/>
            <person name="Iampietro C."/>
            <person name="Lluch J."/>
            <person name="Castinel A."/>
            <person name="Donnadieu C."/>
            <person name="Desvignes T."/>
            <person name="Floi Bucao C."/>
            <person name="Jouanno E."/>
            <person name="Wen M."/>
            <person name="Mejri S."/>
            <person name="Dirks R."/>
            <person name="Jansen H."/>
            <person name="Henkel C."/>
            <person name="Chen W.J."/>
            <person name="Zahm M."/>
            <person name="Cabau C."/>
            <person name="Klopp C."/>
            <person name="Thompson A.W."/>
            <person name="Robinson-Rechavi M."/>
            <person name="Braasch I."/>
            <person name="Lecointre G."/>
            <person name="Bobe J."/>
            <person name="Postlethwait J.H."/>
            <person name="Berthelot C."/>
            <person name="Roest Crollius H."/>
            <person name="Guiguen Y."/>
        </authorList>
    </citation>
    <scope>NUCLEOTIDE SEQUENCE</scope>
    <source>
        <strain evidence="2">WJC10195</strain>
    </source>
</reference>